<name>A0ACC0KBI3_CHOFU</name>
<proteinExistence type="predicted"/>
<protein>
    <submittedName>
        <fullName evidence="1">Uncharacterized protein</fullName>
    </submittedName>
</protein>
<organism evidence="1 2">
    <name type="scientific">Choristoneura fumiferana</name>
    <name type="common">Spruce budworm moth</name>
    <name type="synonym">Archips fumiferana</name>
    <dbReference type="NCBI Taxonomy" id="7141"/>
    <lineage>
        <taxon>Eukaryota</taxon>
        <taxon>Metazoa</taxon>
        <taxon>Ecdysozoa</taxon>
        <taxon>Arthropoda</taxon>
        <taxon>Hexapoda</taxon>
        <taxon>Insecta</taxon>
        <taxon>Pterygota</taxon>
        <taxon>Neoptera</taxon>
        <taxon>Endopterygota</taxon>
        <taxon>Lepidoptera</taxon>
        <taxon>Glossata</taxon>
        <taxon>Ditrysia</taxon>
        <taxon>Tortricoidea</taxon>
        <taxon>Tortricidae</taxon>
        <taxon>Tortricinae</taxon>
        <taxon>Choristoneura</taxon>
    </lineage>
</organism>
<reference evidence="1 2" key="1">
    <citation type="journal article" date="2022" name="Genome Biol. Evol.">
        <title>The Spruce Budworm Genome: Reconstructing the Evolutionary History of Antifreeze Proteins.</title>
        <authorList>
            <person name="Beliveau C."/>
            <person name="Gagne P."/>
            <person name="Picq S."/>
            <person name="Vernygora O."/>
            <person name="Keeling C.I."/>
            <person name="Pinkney K."/>
            <person name="Doucet D."/>
            <person name="Wen F."/>
            <person name="Johnston J.S."/>
            <person name="Maaroufi H."/>
            <person name="Boyle B."/>
            <person name="Laroche J."/>
            <person name="Dewar K."/>
            <person name="Juretic N."/>
            <person name="Blackburn G."/>
            <person name="Nisole A."/>
            <person name="Brunet B."/>
            <person name="Brandao M."/>
            <person name="Lumley L."/>
            <person name="Duan J."/>
            <person name="Quan G."/>
            <person name="Lucarotti C.J."/>
            <person name="Roe A.D."/>
            <person name="Sperling F.A.H."/>
            <person name="Levesque R.C."/>
            <person name="Cusson M."/>
        </authorList>
    </citation>
    <scope>NUCLEOTIDE SEQUENCE [LARGE SCALE GENOMIC DNA]</scope>
    <source>
        <strain evidence="1">Glfc:IPQL:Cfum</strain>
    </source>
</reference>
<dbReference type="Proteomes" id="UP001064048">
    <property type="component" value="Chromosome 28"/>
</dbReference>
<dbReference type="EMBL" id="CM046128">
    <property type="protein sequence ID" value="KAI8433411.1"/>
    <property type="molecule type" value="Genomic_DNA"/>
</dbReference>
<accession>A0ACC0KBI3</accession>
<comment type="caution">
    <text evidence="1">The sequence shown here is derived from an EMBL/GenBank/DDBJ whole genome shotgun (WGS) entry which is preliminary data.</text>
</comment>
<sequence>MVRRRLPALPSAAAAPPPTAEGADSHTQVCFEGDPEGALITFSNHTEANVAYKSTEANKQENMAPSGQQKLTNSQQPTSHNKEETVARSMSRLQLAQVSVAADLYGTGRVA</sequence>
<gene>
    <name evidence="1" type="ORF">MSG28_015451</name>
</gene>
<evidence type="ECO:0000313" key="2">
    <source>
        <dbReference type="Proteomes" id="UP001064048"/>
    </source>
</evidence>
<keyword evidence="2" id="KW-1185">Reference proteome</keyword>
<evidence type="ECO:0000313" key="1">
    <source>
        <dbReference type="EMBL" id="KAI8433411.1"/>
    </source>
</evidence>